<organism evidence="1 2">
    <name type="scientific">Rubrivivax rivuli</name>
    <dbReference type="NCBI Taxonomy" id="1862385"/>
    <lineage>
        <taxon>Bacteria</taxon>
        <taxon>Pseudomonadati</taxon>
        <taxon>Pseudomonadota</taxon>
        <taxon>Betaproteobacteria</taxon>
        <taxon>Burkholderiales</taxon>
        <taxon>Sphaerotilaceae</taxon>
        <taxon>Rubrivivax</taxon>
    </lineage>
</organism>
<dbReference type="InterPro" id="IPR008775">
    <property type="entry name" value="Phytyl_CoA_dOase-like"/>
</dbReference>
<evidence type="ECO:0000313" key="1">
    <source>
        <dbReference type="EMBL" id="RVU47598.1"/>
    </source>
</evidence>
<dbReference type="OrthoDB" id="5935487at2"/>
<accession>A0A437RLD8</accession>
<dbReference type="Pfam" id="PF05721">
    <property type="entry name" value="PhyH"/>
    <property type="match status" value="1"/>
</dbReference>
<dbReference type="GO" id="GO:0016706">
    <property type="term" value="F:2-oxoglutarate-dependent dioxygenase activity"/>
    <property type="evidence" value="ECO:0007669"/>
    <property type="project" value="UniProtKB-ARBA"/>
</dbReference>
<dbReference type="RefSeq" id="WP_128228059.1">
    <property type="nucleotide sequence ID" value="NZ_SACR01000002.1"/>
</dbReference>
<gene>
    <name evidence="1" type="ORF">EOE66_07655</name>
</gene>
<dbReference type="Gene3D" id="2.60.120.620">
    <property type="entry name" value="q2cbj1_9rhob like domain"/>
    <property type="match status" value="1"/>
</dbReference>
<dbReference type="AlphaFoldDB" id="A0A437RLD8"/>
<protein>
    <recommendedName>
        <fullName evidence="3">Phytanoyl-CoA dioxygenase</fullName>
    </recommendedName>
</protein>
<dbReference type="SUPFAM" id="SSF51197">
    <property type="entry name" value="Clavaminate synthase-like"/>
    <property type="match status" value="1"/>
</dbReference>
<name>A0A437RLD8_9BURK</name>
<dbReference type="Proteomes" id="UP000285575">
    <property type="component" value="Unassembled WGS sequence"/>
</dbReference>
<evidence type="ECO:0008006" key="3">
    <source>
        <dbReference type="Google" id="ProtNLM"/>
    </source>
</evidence>
<evidence type="ECO:0000313" key="2">
    <source>
        <dbReference type="Proteomes" id="UP000285575"/>
    </source>
</evidence>
<sequence length="219" mass="22743">MPTPLQLLPGLLPAALCEAWLEATTNSPASTPLTALPLDAAAVLQAVADSAAAGPLVGALGPAPWCNLSQSWLRSGRPAHHWHQDGALRHDFLAHAGQPAPAGAALSMQTLWIALTPCGGDAPSLQWVGTALPGLLSPPELTPEAVAARFGQGAFQHAVLQAGDALLFDGLCLHRTHLTPTMTQARRSLELRFFRAEALPERVAGDAGLRLPAAAQVKA</sequence>
<keyword evidence="2" id="KW-1185">Reference proteome</keyword>
<reference evidence="1 2" key="1">
    <citation type="submission" date="2019-01" db="EMBL/GenBank/DDBJ databases">
        <authorList>
            <person name="Chen W.-M."/>
        </authorList>
    </citation>
    <scope>NUCLEOTIDE SEQUENCE [LARGE SCALE GENOMIC DNA]</scope>
    <source>
        <strain evidence="1 2">KYPY4</strain>
    </source>
</reference>
<dbReference type="EMBL" id="SACR01000002">
    <property type="protein sequence ID" value="RVU47598.1"/>
    <property type="molecule type" value="Genomic_DNA"/>
</dbReference>
<proteinExistence type="predicted"/>
<comment type="caution">
    <text evidence="1">The sequence shown here is derived from an EMBL/GenBank/DDBJ whole genome shotgun (WGS) entry which is preliminary data.</text>
</comment>